<sequence>QIVPGYFAQDDPAADAVALGPTPPFFGLLSRSWPKFTSAIADLAAKASPDESYKVIFFGRHGEGYLHLADNVAAAKYGEEVSPFDPPCCRKWSLLEGDGESTWGPDPNLTPLGEAQARNANTAWRLELPHKVPIPERFYVSPMKRAFRTYQLTFDGVLPEPRPTPIILENVREEYGEHTCDKRRTRTEIKADFPEAEFEEGFSEEDELWTWTRETKAHVIERAKIVLDRIWEKDADKTYISVTAHSGIINGFLGAIGRGSFYELPTGGTSLHAS</sequence>
<protein>
    <submittedName>
        <fullName evidence="1">Uncharacterized protein</fullName>
    </submittedName>
</protein>
<dbReference type="EMBL" id="MU276053">
    <property type="protein sequence ID" value="KAI0042679.1"/>
    <property type="molecule type" value="Genomic_DNA"/>
</dbReference>
<accession>A0ACB8REW8</accession>
<gene>
    <name evidence="1" type="ORF">FA95DRAFT_1499809</name>
</gene>
<evidence type="ECO:0000313" key="2">
    <source>
        <dbReference type="Proteomes" id="UP000814033"/>
    </source>
</evidence>
<reference evidence="1" key="2">
    <citation type="journal article" date="2022" name="New Phytol.">
        <title>Evolutionary transition to the ectomycorrhizal habit in the genomes of a hyperdiverse lineage of mushroom-forming fungi.</title>
        <authorList>
            <person name="Looney B."/>
            <person name="Miyauchi S."/>
            <person name="Morin E."/>
            <person name="Drula E."/>
            <person name="Courty P.E."/>
            <person name="Kohler A."/>
            <person name="Kuo A."/>
            <person name="LaButti K."/>
            <person name="Pangilinan J."/>
            <person name="Lipzen A."/>
            <person name="Riley R."/>
            <person name="Andreopoulos W."/>
            <person name="He G."/>
            <person name="Johnson J."/>
            <person name="Nolan M."/>
            <person name="Tritt A."/>
            <person name="Barry K.W."/>
            <person name="Grigoriev I.V."/>
            <person name="Nagy L.G."/>
            <person name="Hibbett D."/>
            <person name="Henrissat B."/>
            <person name="Matheny P.B."/>
            <person name="Labbe J."/>
            <person name="Martin F.M."/>
        </authorList>
    </citation>
    <scope>NUCLEOTIDE SEQUENCE</scope>
    <source>
        <strain evidence="1">FP105234-sp</strain>
    </source>
</reference>
<comment type="caution">
    <text evidence="1">The sequence shown here is derived from an EMBL/GenBank/DDBJ whole genome shotgun (WGS) entry which is preliminary data.</text>
</comment>
<dbReference type="Proteomes" id="UP000814033">
    <property type="component" value="Unassembled WGS sequence"/>
</dbReference>
<evidence type="ECO:0000313" key="1">
    <source>
        <dbReference type="EMBL" id="KAI0042679.1"/>
    </source>
</evidence>
<feature type="non-terminal residue" evidence="1">
    <location>
        <position position="1"/>
    </location>
</feature>
<keyword evidence="2" id="KW-1185">Reference proteome</keyword>
<name>A0ACB8REW8_9AGAM</name>
<proteinExistence type="predicted"/>
<organism evidence="1 2">
    <name type="scientific">Auriscalpium vulgare</name>
    <dbReference type="NCBI Taxonomy" id="40419"/>
    <lineage>
        <taxon>Eukaryota</taxon>
        <taxon>Fungi</taxon>
        <taxon>Dikarya</taxon>
        <taxon>Basidiomycota</taxon>
        <taxon>Agaricomycotina</taxon>
        <taxon>Agaricomycetes</taxon>
        <taxon>Russulales</taxon>
        <taxon>Auriscalpiaceae</taxon>
        <taxon>Auriscalpium</taxon>
    </lineage>
</organism>
<reference evidence="1" key="1">
    <citation type="submission" date="2021-02" db="EMBL/GenBank/DDBJ databases">
        <authorList>
            <consortium name="DOE Joint Genome Institute"/>
            <person name="Ahrendt S."/>
            <person name="Looney B.P."/>
            <person name="Miyauchi S."/>
            <person name="Morin E."/>
            <person name="Drula E."/>
            <person name="Courty P.E."/>
            <person name="Chicoki N."/>
            <person name="Fauchery L."/>
            <person name="Kohler A."/>
            <person name="Kuo A."/>
            <person name="Labutti K."/>
            <person name="Pangilinan J."/>
            <person name="Lipzen A."/>
            <person name="Riley R."/>
            <person name="Andreopoulos W."/>
            <person name="He G."/>
            <person name="Johnson J."/>
            <person name="Barry K.W."/>
            <person name="Grigoriev I.V."/>
            <person name="Nagy L."/>
            <person name="Hibbett D."/>
            <person name="Henrissat B."/>
            <person name="Matheny P.B."/>
            <person name="Labbe J."/>
            <person name="Martin F."/>
        </authorList>
    </citation>
    <scope>NUCLEOTIDE SEQUENCE</scope>
    <source>
        <strain evidence="1">FP105234-sp</strain>
    </source>
</reference>